<dbReference type="EMBL" id="UPPP01000060">
    <property type="protein sequence ID" value="VBB05960.1"/>
    <property type="molecule type" value="Genomic_DNA"/>
</dbReference>
<accession>A0A498R559</accession>
<protein>
    <recommendedName>
        <fullName evidence="3">DUF1848 domain-containing protein</fullName>
    </recommendedName>
</protein>
<keyword evidence="2" id="KW-1185">Reference proteome</keyword>
<sequence length="311" mass="34817">MQILGAASIHALFKQVRERGDGMAERMKPVISASRRTDLPGCHYAWLQNVLTKGAVSVRNPVYKNTVSTIDVRPQAIHSLVLWSKNFAPVAENPGQLENYNLYFQYTINHYAARLEPGVPPYGQTLKTLDRLLRRYRPEQFTIRFDPVIFSPAGEISAGPGEPAAVRLQIFEELCRDLITLGMNGCRLTTSYIALYGHVRRRLTQNGVEIATPGDREVIAFFRRMAEIAARYNLPLYSCASLLLEQIPQIQKGHCIDGGQLTALFDGRASKARDTGQREACGCTKSLDIGSYEQRCGHQCLYCYGQKSLES</sequence>
<organism evidence="1 2">
    <name type="scientific">Lucifera butyrica</name>
    <dbReference type="NCBI Taxonomy" id="1351585"/>
    <lineage>
        <taxon>Bacteria</taxon>
        <taxon>Bacillati</taxon>
        <taxon>Bacillota</taxon>
        <taxon>Negativicutes</taxon>
        <taxon>Veillonellales</taxon>
        <taxon>Veillonellaceae</taxon>
        <taxon>Lucifera</taxon>
    </lineage>
</organism>
<reference evidence="1 2" key="1">
    <citation type="submission" date="2018-06" db="EMBL/GenBank/DDBJ databases">
        <authorList>
            <person name="Strepis N."/>
        </authorList>
    </citation>
    <scope>NUCLEOTIDE SEQUENCE [LARGE SCALE GENOMIC DNA]</scope>
    <source>
        <strain evidence="1">LUCI</strain>
    </source>
</reference>
<dbReference type="Proteomes" id="UP000277811">
    <property type="component" value="Unassembled WGS sequence"/>
</dbReference>
<dbReference type="Pfam" id="PF08902">
    <property type="entry name" value="DUF1848"/>
    <property type="match status" value="1"/>
</dbReference>
<gene>
    <name evidence="1" type="ORF">LUCI_1171</name>
</gene>
<dbReference type="InterPro" id="IPR014998">
    <property type="entry name" value="DUF1848"/>
</dbReference>
<evidence type="ECO:0000313" key="1">
    <source>
        <dbReference type="EMBL" id="VBB05960.1"/>
    </source>
</evidence>
<proteinExistence type="predicted"/>
<evidence type="ECO:0008006" key="3">
    <source>
        <dbReference type="Google" id="ProtNLM"/>
    </source>
</evidence>
<evidence type="ECO:0000313" key="2">
    <source>
        <dbReference type="Proteomes" id="UP000277811"/>
    </source>
</evidence>
<name>A0A498R559_9FIRM</name>
<dbReference type="AlphaFoldDB" id="A0A498R559"/>